<evidence type="ECO:0000313" key="2">
    <source>
        <dbReference type="Proteomes" id="UP000593575"/>
    </source>
</evidence>
<gene>
    <name evidence="1" type="ORF">Goarm_020764</name>
</gene>
<dbReference type="Proteomes" id="UP000593575">
    <property type="component" value="Unassembled WGS sequence"/>
</dbReference>
<keyword evidence="2" id="KW-1185">Reference proteome</keyword>
<name>A0A7J9IPK7_9ROSI</name>
<sequence length="46" mass="5373">MLGYEIFVPKERSSIANIHFLKKVSEPFELRTIFVKLQFANMVTVT</sequence>
<dbReference type="AlphaFoldDB" id="A0A7J9IPK7"/>
<protein>
    <submittedName>
        <fullName evidence="1">Uncharacterized protein</fullName>
    </submittedName>
</protein>
<evidence type="ECO:0000313" key="1">
    <source>
        <dbReference type="EMBL" id="MBA0824080.1"/>
    </source>
</evidence>
<comment type="caution">
    <text evidence="1">The sequence shown here is derived from an EMBL/GenBank/DDBJ whole genome shotgun (WGS) entry which is preliminary data.</text>
</comment>
<feature type="non-terminal residue" evidence="1">
    <location>
        <position position="46"/>
    </location>
</feature>
<proteinExistence type="predicted"/>
<accession>A0A7J9IPK7</accession>
<reference evidence="1 2" key="1">
    <citation type="journal article" date="2019" name="Genome Biol. Evol.">
        <title>Insights into the evolution of the New World diploid cottons (Gossypium, subgenus Houzingenia) based on genome sequencing.</title>
        <authorList>
            <person name="Grover C.E."/>
            <person name="Arick M.A. 2nd"/>
            <person name="Thrash A."/>
            <person name="Conover J.L."/>
            <person name="Sanders W.S."/>
            <person name="Peterson D.G."/>
            <person name="Frelichowski J.E."/>
            <person name="Scheffler J.A."/>
            <person name="Scheffler B.E."/>
            <person name="Wendel J.F."/>
        </authorList>
    </citation>
    <scope>NUCLEOTIDE SEQUENCE [LARGE SCALE GENOMIC DNA]</scope>
    <source>
        <strain evidence="1">6</strain>
        <tissue evidence="1">Leaf</tissue>
    </source>
</reference>
<organism evidence="1 2">
    <name type="scientific">Gossypium armourianum</name>
    <dbReference type="NCBI Taxonomy" id="34283"/>
    <lineage>
        <taxon>Eukaryota</taxon>
        <taxon>Viridiplantae</taxon>
        <taxon>Streptophyta</taxon>
        <taxon>Embryophyta</taxon>
        <taxon>Tracheophyta</taxon>
        <taxon>Spermatophyta</taxon>
        <taxon>Magnoliopsida</taxon>
        <taxon>eudicotyledons</taxon>
        <taxon>Gunneridae</taxon>
        <taxon>Pentapetalae</taxon>
        <taxon>rosids</taxon>
        <taxon>malvids</taxon>
        <taxon>Malvales</taxon>
        <taxon>Malvaceae</taxon>
        <taxon>Malvoideae</taxon>
        <taxon>Gossypium</taxon>
    </lineage>
</organism>
<dbReference type="EMBL" id="JABFAE010000002">
    <property type="protein sequence ID" value="MBA0824080.1"/>
    <property type="molecule type" value="Genomic_DNA"/>
</dbReference>